<dbReference type="Gene3D" id="3.40.50.150">
    <property type="entry name" value="Vaccinia Virus protein VP39"/>
    <property type="match status" value="1"/>
</dbReference>
<dbReference type="Proteomes" id="UP000032160">
    <property type="component" value="Chromosome I"/>
</dbReference>
<dbReference type="SUPFAM" id="SSF53335">
    <property type="entry name" value="S-adenosyl-L-methionine-dependent methyltransferases"/>
    <property type="match status" value="1"/>
</dbReference>
<evidence type="ECO:0008006" key="3">
    <source>
        <dbReference type="Google" id="ProtNLM"/>
    </source>
</evidence>
<dbReference type="HOGENOM" id="CLU_1275773_0_0_5"/>
<evidence type="ECO:0000313" key="2">
    <source>
        <dbReference type="Proteomes" id="UP000032160"/>
    </source>
</evidence>
<dbReference type="EMBL" id="HG966617">
    <property type="protein sequence ID" value="CDO59080.1"/>
    <property type="molecule type" value="Genomic_DNA"/>
</dbReference>
<dbReference type="PANTHER" id="PTHR40036">
    <property type="entry name" value="MACROCIN O-METHYLTRANSFERASE"/>
    <property type="match status" value="1"/>
</dbReference>
<dbReference type="PANTHER" id="PTHR40036:SF1">
    <property type="entry name" value="MACROCIN O-METHYLTRANSFERASE"/>
    <property type="match status" value="1"/>
</dbReference>
<name>X5ML18_9HYPH</name>
<dbReference type="OrthoDB" id="9811332at2"/>
<dbReference type="RefSeq" id="WP_043949846.1">
    <property type="nucleotide sequence ID" value="NZ_HG966617.1"/>
</dbReference>
<dbReference type="InterPro" id="IPR008884">
    <property type="entry name" value="TylF_MeTrfase"/>
</dbReference>
<sequence length="216" mass="24619">MSGYLKEFFKQVVFRHTSLGAPRYQYNIEPIQIAEIINGIERSKANSGGCVVEIGLARGLTSKLIAEHIKRQSYDTMFYCLDTFSSFTKADLEFEYQTRGKTRGELVGFSYNDFEVWKSNFVQYPFVQPIQTDVSEFDFSTIAPINFCFLDVDLYVPTKKALENMLPHMAPGGVIAVDDVLDNNRWDGAFQAFMEFVSENRLLHRVSGNKCGVIEL</sequence>
<proteinExistence type="predicted"/>
<dbReference type="InterPro" id="IPR029063">
    <property type="entry name" value="SAM-dependent_MTases_sf"/>
</dbReference>
<dbReference type="STRING" id="1458461.BN1012_Phect866"/>
<protein>
    <recommendedName>
        <fullName evidence="3">Methyltransferase</fullName>
    </recommendedName>
</protein>
<accession>X5ML18</accession>
<reference evidence="1 2" key="1">
    <citation type="journal article" date="2014" name="Front. Genet.">
        <title>Genome and metabolic network of "Candidatus Phaeomarinobacter ectocarpi" Ec32, a new candidate genus of Alphaproteobacteria frequently associated with brown algae.</title>
        <authorList>
            <person name="Dittami S.M."/>
            <person name="Barbeyron T."/>
            <person name="Boyen C."/>
            <person name="Cambefort J."/>
            <person name="Collet G."/>
            <person name="Delage L."/>
            <person name="Gobet A."/>
            <person name="Groisillier A."/>
            <person name="Leblanc C."/>
            <person name="Michel G."/>
            <person name="Scornet D."/>
            <person name="Siegel A."/>
            <person name="Tapia J.E."/>
            <person name="Tonon T."/>
        </authorList>
    </citation>
    <scope>NUCLEOTIDE SEQUENCE [LARGE SCALE GENOMIC DNA]</scope>
    <source>
        <strain evidence="1 2">Ec32</strain>
    </source>
</reference>
<organism evidence="1 2">
    <name type="scientific">Candidatus Phaeomarinibacter ectocarpi</name>
    <dbReference type="NCBI Taxonomy" id="1458461"/>
    <lineage>
        <taxon>Bacteria</taxon>
        <taxon>Pseudomonadati</taxon>
        <taxon>Pseudomonadota</taxon>
        <taxon>Alphaproteobacteria</taxon>
        <taxon>Hyphomicrobiales</taxon>
        <taxon>Parvibaculaceae</taxon>
        <taxon>Candidatus Phaeomarinibacter</taxon>
    </lineage>
</organism>
<dbReference type="KEGG" id="pect:BN1012_Phect866"/>
<dbReference type="AlphaFoldDB" id="X5ML18"/>
<evidence type="ECO:0000313" key="1">
    <source>
        <dbReference type="EMBL" id="CDO59080.1"/>
    </source>
</evidence>
<dbReference type="Pfam" id="PF13578">
    <property type="entry name" value="Methyltransf_24"/>
    <property type="match status" value="1"/>
</dbReference>
<gene>
    <name evidence="1" type="ORF">BN1012_Phect866</name>
</gene>
<keyword evidence="2" id="KW-1185">Reference proteome</keyword>